<dbReference type="Gene3D" id="3.50.30.50">
    <property type="entry name" value="Putative cyclase"/>
    <property type="match status" value="1"/>
</dbReference>
<proteinExistence type="predicted"/>
<dbReference type="PANTHER" id="PTHR31118:SF32">
    <property type="entry name" value="KYNURENINE FORMAMIDASE"/>
    <property type="match status" value="1"/>
</dbReference>
<dbReference type="InterPro" id="IPR007325">
    <property type="entry name" value="KFase/CYL"/>
</dbReference>
<dbReference type="Pfam" id="PF04199">
    <property type="entry name" value="Cyclase"/>
    <property type="match status" value="1"/>
</dbReference>
<dbReference type="Proteomes" id="UP000466794">
    <property type="component" value="Unassembled WGS sequence"/>
</dbReference>
<protein>
    <submittedName>
        <fullName evidence="1">Cyclase family protein</fullName>
    </submittedName>
</protein>
<evidence type="ECO:0000313" key="1">
    <source>
        <dbReference type="EMBL" id="MVU75950.1"/>
    </source>
</evidence>
<reference evidence="1 2" key="1">
    <citation type="submission" date="2019-12" db="EMBL/GenBank/DDBJ databases">
        <title>Nocardia sp. nov. ET3-3 isolated from soil.</title>
        <authorList>
            <person name="Kanchanasin P."/>
            <person name="Tanasupawat S."/>
            <person name="Yuki M."/>
            <person name="Kudo T."/>
        </authorList>
    </citation>
    <scope>NUCLEOTIDE SEQUENCE [LARGE SCALE GENOMIC DNA]</scope>
    <source>
        <strain evidence="1 2">ET3-3</strain>
    </source>
</reference>
<dbReference type="EMBL" id="WRPP01000001">
    <property type="protein sequence ID" value="MVU75950.1"/>
    <property type="molecule type" value="Genomic_DNA"/>
</dbReference>
<dbReference type="SUPFAM" id="SSF102198">
    <property type="entry name" value="Putative cyclase"/>
    <property type="match status" value="1"/>
</dbReference>
<dbReference type="InterPro" id="IPR037175">
    <property type="entry name" value="KFase_sf"/>
</dbReference>
<dbReference type="AlphaFoldDB" id="A0A7K1UNN1"/>
<name>A0A7K1UNN1_9NOCA</name>
<accession>A0A7K1UNN1</accession>
<organism evidence="1 2">
    <name type="scientific">Nocardia terrae</name>
    <dbReference type="NCBI Taxonomy" id="2675851"/>
    <lineage>
        <taxon>Bacteria</taxon>
        <taxon>Bacillati</taxon>
        <taxon>Actinomycetota</taxon>
        <taxon>Actinomycetes</taxon>
        <taxon>Mycobacteriales</taxon>
        <taxon>Nocardiaceae</taxon>
        <taxon>Nocardia</taxon>
    </lineage>
</organism>
<dbReference type="PANTHER" id="PTHR31118">
    <property type="entry name" value="CYCLASE-LIKE PROTEIN 2"/>
    <property type="match status" value="1"/>
</dbReference>
<sequence length="243" mass="25233">MAIPSSWSASFDLADCHHLAKHPGRQAEVGIIDLSVPIRSGMPVYPGDPEVTVRPALTAAVDGVNVLHLDMGSQTGTHVDAPRHIDDSLPALDELPLERFTGPGVVIDAREVGAGGAIGREFFEGRVAAGQIVLIATGWSAHWGTHAYLNHPHLTVAAAEYLVAAGVRTIGIDALSVDPTPAVEIPVHRIMCGAHAVIAENLTGLDLALTAQSAGQRMEVSLFPLNVPGADGAPVRAVACTGL</sequence>
<dbReference type="GO" id="GO:0004061">
    <property type="term" value="F:arylformamidase activity"/>
    <property type="evidence" value="ECO:0007669"/>
    <property type="project" value="InterPro"/>
</dbReference>
<evidence type="ECO:0000313" key="2">
    <source>
        <dbReference type="Proteomes" id="UP000466794"/>
    </source>
</evidence>
<dbReference type="GO" id="GO:0019441">
    <property type="term" value="P:L-tryptophan catabolic process to kynurenine"/>
    <property type="evidence" value="ECO:0007669"/>
    <property type="project" value="InterPro"/>
</dbReference>
<comment type="caution">
    <text evidence="1">The sequence shown here is derived from an EMBL/GenBank/DDBJ whole genome shotgun (WGS) entry which is preliminary data.</text>
</comment>
<gene>
    <name evidence="1" type="ORF">GPX89_01680</name>
</gene>
<keyword evidence="2" id="KW-1185">Reference proteome</keyword>